<feature type="region of interest" description="Disordered" evidence="1">
    <location>
        <begin position="1"/>
        <end position="21"/>
    </location>
</feature>
<dbReference type="RefSeq" id="WP_324774132.1">
    <property type="nucleotide sequence ID" value="NZ_BAAATS010000030.1"/>
</dbReference>
<proteinExistence type="predicted"/>
<feature type="transmembrane region" description="Helical" evidence="2">
    <location>
        <begin position="28"/>
        <end position="52"/>
    </location>
</feature>
<name>A0ABU6CLQ2_9ACTN</name>
<keyword evidence="4" id="KW-1185">Reference proteome</keyword>
<keyword evidence="2" id="KW-1133">Transmembrane helix</keyword>
<evidence type="ECO:0000313" key="4">
    <source>
        <dbReference type="Proteomes" id="UP001352223"/>
    </source>
</evidence>
<organism evidence="3 4">
    <name type="scientific">Streptomyces kunmingensis</name>
    <dbReference type="NCBI Taxonomy" id="68225"/>
    <lineage>
        <taxon>Bacteria</taxon>
        <taxon>Bacillati</taxon>
        <taxon>Actinomycetota</taxon>
        <taxon>Actinomycetes</taxon>
        <taxon>Kitasatosporales</taxon>
        <taxon>Streptomycetaceae</taxon>
        <taxon>Streptomyces</taxon>
    </lineage>
</organism>
<dbReference type="Proteomes" id="UP001352223">
    <property type="component" value="Unassembled WGS sequence"/>
</dbReference>
<reference evidence="3 4" key="1">
    <citation type="submission" date="2022-10" db="EMBL/GenBank/DDBJ databases">
        <authorList>
            <person name="Xie J."/>
            <person name="Shen N."/>
        </authorList>
    </citation>
    <scope>NUCLEOTIDE SEQUENCE [LARGE SCALE GENOMIC DNA]</scope>
    <source>
        <strain evidence="3 4">DSM 41681</strain>
    </source>
</reference>
<gene>
    <name evidence="3" type="ORF">OKJ48_36395</name>
</gene>
<comment type="caution">
    <text evidence="3">The sequence shown here is derived from an EMBL/GenBank/DDBJ whole genome shotgun (WGS) entry which is preliminary data.</text>
</comment>
<sequence>MPSSESDESREAVSPTRAYQPAPSAGKLLFFALAFVGFAVLVVGGGVVLVGAG</sequence>
<keyword evidence="2" id="KW-0472">Membrane</keyword>
<keyword evidence="2" id="KW-0812">Transmembrane</keyword>
<dbReference type="EMBL" id="JAOZYB010000334">
    <property type="protein sequence ID" value="MEB3965664.1"/>
    <property type="molecule type" value="Genomic_DNA"/>
</dbReference>
<evidence type="ECO:0000256" key="2">
    <source>
        <dbReference type="SAM" id="Phobius"/>
    </source>
</evidence>
<evidence type="ECO:0000256" key="1">
    <source>
        <dbReference type="SAM" id="MobiDB-lite"/>
    </source>
</evidence>
<protein>
    <submittedName>
        <fullName evidence="3">Uncharacterized protein</fullName>
    </submittedName>
</protein>
<evidence type="ECO:0000313" key="3">
    <source>
        <dbReference type="EMBL" id="MEB3965664.1"/>
    </source>
</evidence>
<accession>A0ABU6CLQ2</accession>